<evidence type="ECO:0000313" key="2">
    <source>
        <dbReference type="Proteomes" id="UP000667802"/>
    </source>
</evidence>
<comment type="caution">
    <text evidence="1">The sequence shown here is derived from an EMBL/GenBank/DDBJ whole genome shotgun (WGS) entry which is preliminary data.</text>
</comment>
<gene>
    <name evidence="1" type="ORF">G7B40_029240</name>
</gene>
<sequence>MKKAFIGASVLLASVEILPLTQLPVMASLKPVIVVSQAVRKPLPPNNPTIKSPTPALSFGLADGTAVKVKFKQTISSKTAKENDPVEFEVSEDVLVKNVIVIAKGAIARGIVTKAKRSGMLGRKGKLEISLKEVTLVSGERVAIRAEQKSGGGTSGGIIALAVVVTPLALLFKGKNRTYEAGTEVQGFVDGNFELDPNKFRTTSR</sequence>
<evidence type="ECO:0000313" key="1">
    <source>
        <dbReference type="EMBL" id="MDR9898613.1"/>
    </source>
</evidence>
<proteinExistence type="predicted"/>
<dbReference type="Proteomes" id="UP000667802">
    <property type="component" value="Unassembled WGS sequence"/>
</dbReference>
<keyword evidence="2" id="KW-1185">Reference proteome</keyword>
<organism evidence="1 2">
    <name type="scientific">Aetokthonos hydrillicola Thurmond2011</name>
    <dbReference type="NCBI Taxonomy" id="2712845"/>
    <lineage>
        <taxon>Bacteria</taxon>
        <taxon>Bacillati</taxon>
        <taxon>Cyanobacteriota</taxon>
        <taxon>Cyanophyceae</taxon>
        <taxon>Nostocales</taxon>
        <taxon>Hapalosiphonaceae</taxon>
        <taxon>Aetokthonos</taxon>
    </lineage>
</organism>
<name>A0AAP5IBT0_9CYAN</name>
<protein>
    <submittedName>
        <fullName evidence="1">Uncharacterized protein</fullName>
    </submittedName>
</protein>
<dbReference type="RefSeq" id="WP_208339436.1">
    <property type="nucleotide sequence ID" value="NZ_CAWQFN010000531.1"/>
</dbReference>
<reference evidence="2" key="1">
    <citation type="journal article" date="2021" name="Science">
        <title>Hunting the eagle killer: A cyanobacterial neurotoxin causes vacuolar myelinopathy.</title>
        <authorList>
            <person name="Breinlinger S."/>
            <person name="Phillips T.J."/>
            <person name="Haram B.N."/>
            <person name="Mares J."/>
            <person name="Martinez Yerena J.A."/>
            <person name="Hrouzek P."/>
            <person name="Sobotka R."/>
            <person name="Henderson W.M."/>
            <person name="Schmieder P."/>
            <person name="Williams S.M."/>
            <person name="Lauderdale J.D."/>
            <person name="Wilde H.D."/>
            <person name="Gerrin W."/>
            <person name="Kust A."/>
            <person name="Washington J.W."/>
            <person name="Wagner C."/>
            <person name="Geier B."/>
            <person name="Liebeke M."/>
            <person name="Enke H."/>
            <person name="Niedermeyer T.H.J."/>
            <person name="Wilde S.B."/>
        </authorList>
    </citation>
    <scope>NUCLEOTIDE SEQUENCE [LARGE SCALE GENOMIC DNA]</scope>
    <source>
        <strain evidence="2">Thurmond2011</strain>
    </source>
</reference>
<accession>A0AAP5IBT0</accession>
<dbReference type="AlphaFoldDB" id="A0AAP5IBT0"/>
<dbReference type="EMBL" id="JAALHA020000019">
    <property type="protein sequence ID" value="MDR9898613.1"/>
    <property type="molecule type" value="Genomic_DNA"/>
</dbReference>